<feature type="region of interest" description="Disordered" evidence="1">
    <location>
        <begin position="64"/>
        <end position="120"/>
    </location>
</feature>
<dbReference type="Pfam" id="PF06292">
    <property type="entry name" value="MUN"/>
    <property type="match status" value="1"/>
</dbReference>
<feature type="domain" description="MHD1" evidence="3">
    <location>
        <begin position="682"/>
        <end position="801"/>
    </location>
</feature>
<dbReference type="Proteomes" id="UP001212152">
    <property type="component" value="Unassembled WGS sequence"/>
</dbReference>
<name>A0AAD5XJ00_9FUNG</name>
<dbReference type="InterPro" id="IPR000008">
    <property type="entry name" value="C2_dom"/>
</dbReference>
<evidence type="ECO:0000256" key="1">
    <source>
        <dbReference type="SAM" id="MobiDB-lite"/>
    </source>
</evidence>
<keyword evidence="5" id="KW-1185">Reference proteome</keyword>
<dbReference type="InterPro" id="IPR035892">
    <property type="entry name" value="C2_domain_sf"/>
</dbReference>
<reference evidence="4" key="1">
    <citation type="submission" date="2020-05" db="EMBL/GenBank/DDBJ databases">
        <title>Phylogenomic resolution of chytrid fungi.</title>
        <authorList>
            <person name="Stajich J.E."/>
            <person name="Amses K."/>
            <person name="Simmons R."/>
            <person name="Seto K."/>
            <person name="Myers J."/>
            <person name="Bonds A."/>
            <person name="Quandt C.A."/>
            <person name="Barry K."/>
            <person name="Liu P."/>
            <person name="Grigoriev I."/>
            <person name="Longcore J.E."/>
            <person name="James T.Y."/>
        </authorList>
    </citation>
    <scope>NUCLEOTIDE SEQUENCE</scope>
    <source>
        <strain evidence="4">JEL0379</strain>
    </source>
</reference>
<dbReference type="PANTHER" id="PTHR47263">
    <property type="entry name" value="ADENYLATE CYCLASE ACTIVATION PROTEIN GIT1"/>
    <property type="match status" value="1"/>
</dbReference>
<dbReference type="Gene3D" id="2.60.40.150">
    <property type="entry name" value="C2 domain"/>
    <property type="match status" value="1"/>
</dbReference>
<dbReference type="EMBL" id="JADGJQ010000089">
    <property type="protein sequence ID" value="KAJ3170959.1"/>
    <property type="molecule type" value="Genomic_DNA"/>
</dbReference>
<evidence type="ECO:0000313" key="5">
    <source>
        <dbReference type="Proteomes" id="UP001212152"/>
    </source>
</evidence>
<comment type="caution">
    <text evidence="4">The sequence shown here is derived from an EMBL/GenBank/DDBJ whole genome shotgun (WGS) entry which is preliminary data.</text>
</comment>
<sequence length="1286" mass="140910">MADFDLSPPSDHMRSHQQQQKPLPTLPRHSTTRLQRSNLDKTYALVLRCCLIPVLGADASAPLSASSSTFATSPSGPSASTGAGGGGGGGRYPRPQSGGYAADKEPRSFADDARRAAEKIKQHVRAAGGDQFFHHGAGSGDPPTSVIQGDTILLSTSTFKMFRTILTSRVNMFNAAGMQSDPRTGTFARAGSRLLRERLAESANLQLLANMRDLIMVIGAYVQKELPKNVASNPPEHDKYLLLTAELFSAVLREAVQKAEPRNSAVLHHPLLKDQDTLKVVLHAFLNDTSSGAQAPPVAAAPGAKTNTISSATSLSEWTRVVFDVKKEDHRRAIAQLKKTAAGNERSVFTELKAQLDEVVRDQCPNATPADFQTPAAYDTWKSRQTQLLQALMQTYLQRFPNTARDLSGSSAGAAYPTSPTPPNPRATYRLLLDTCLKHDMQQAQSTGSAGTFTLSKLSVALLSECAIRWKLPKEYKDIVHLDLLVTHYTTGVLIEDDLYPRFRAIAKASRGCDAWTSADRSYYVSVLDALAGAVHAKLRNFAAMLGWKEKTPDGCNSTLQLVALILSELREDTAWCAQHPEMASPGKLEELVREELLEAVNTRYRACSERVAALPREIIRLATSVKAVNSDMASYRLYFRDPIFGISVPLIAAETCLKYFILEMENMRFSLQGDFDIAEMLDLYQAVKLLREMCDESRLQVVQTFDVENWFAPFISQWLTLTDQKWLEWARSAVNVEKYEPYHPPLAMHSTSVMDLFTCFHAGLDFIENLAWRESAKKERLMTDFVKMMSKSLQEYGTLMWEELEHVDTEHSDAEVAFTYQSCIKLNNVLAAHAKLAALLAKIPQASAAATISDTAPRSEPHTDKSTITLTVLRASNLKVCDWTTGSSDPYVVLSHEGQELHRTRVVYRNLAPAYNQTFQLHVPHTLRDNQSFLDLIVRDRDLVGSDEVCGEAAVFMRDSKLDNFLAHDISIALRPMGKLMVRVRKEGEIDAIAYWVRRAQQGLEHLVDDMVRVCVEQIARCARAALVKTLPATATARKQPRAISLALGLRSAAADPSADETVSRLLPLLKYLDKTLGTWNEALDRKLLNAHLVARQPNLAPLTSTTTTGNAAARAQEAPHRPQAGGVAKRAQTRAAKRGAALESSAGRTRDADYDESVDDATLLARPSTLALYAFHELSLVLSAVLDTHVPVTTELAGPAAVGRSAATPTTPAALAPPSADAPASPPTAVLAAIGNALEIVKTLFACPAEDGTVGGFALEELEACVPYAELRRRLDVFLKAKRS</sequence>
<organism evidence="4 5">
    <name type="scientific">Geranomyces variabilis</name>
    <dbReference type="NCBI Taxonomy" id="109894"/>
    <lineage>
        <taxon>Eukaryota</taxon>
        <taxon>Fungi</taxon>
        <taxon>Fungi incertae sedis</taxon>
        <taxon>Chytridiomycota</taxon>
        <taxon>Chytridiomycota incertae sedis</taxon>
        <taxon>Chytridiomycetes</taxon>
        <taxon>Spizellomycetales</taxon>
        <taxon>Powellomycetaceae</taxon>
        <taxon>Geranomyces</taxon>
    </lineage>
</organism>
<feature type="compositionally biased region" description="Low complexity" evidence="1">
    <location>
        <begin position="64"/>
        <end position="81"/>
    </location>
</feature>
<feature type="region of interest" description="Disordered" evidence="1">
    <location>
        <begin position="1101"/>
        <end position="1158"/>
    </location>
</feature>
<dbReference type="SMART" id="SM00239">
    <property type="entry name" value="C2"/>
    <property type="match status" value="1"/>
</dbReference>
<feature type="compositionally biased region" description="Basic and acidic residues" evidence="1">
    <location>
        <begin position="102"/>
        <end position="120"/>
    </location>
</feature>
<feature type="compositionally biased region" description="Polar residues" evidence="1">
    <location>
        <begin position="16"/>
        <end position="35"/>
    </location>
</feature>
<evidence type="ECO:0000259" key="3">
    <source>
        <dbReference type="PROSITE" id="PS51258"/>
    </source>
</evidence>
<dbReference type="InterPro" id="IPR014770">
    <property type="entry name" value="Munc13_1"/>
</dbReference>
<dbReference type="PROSITE" id="PS51258">
    <property type="entry name" value="MHD1"/>
    <property type="match status" value="1"/>
</dbReference>
<feature type="compositionally biased region" description="Polar residues" evidence="1">
    <location>
        <begin position="1103"/>
        <end position="1112"/>
    </location>
</feature>
<evidence type="ECO:0000313" key="4">
    <source>
        <dbReference type="EMBL" id="KAJ3170959.1"/>
    </source>
</evidence>
<proteinExistence type="predicted"/>
<dbReference type="InterPro" id="IPR010439">
    <property type="entry name" value="MUN_dom"/>
</dbReference>
<gene>
    <name evidence="4" type="ORF">HDU87_008434</name>
</gene>
<dbReference type="PANTHER" id="PTHR47263:SF1">
    <property type="entry name" value="C2 DOMAIN PROTEIN (AFU_ORTHOLOGUE AFUA_7G02350)"/>
    <property type="match status" value="1"/>
</dbReference>
<dbReference type="SUPFAM" id="SSF49562">
    <property type="entry name" value="C2 domain (Calcium/lipid-binding domain, CaLB)"/>
    <property type="match status" value="1"/>
</dbReference>
<dbReference type="Pfam" id="PF00168">
    <property type="entry name" value="C2"/>
    <property type="match status" value="1"/>
</dbReference>
<feature type="compositionally biased region" description="Low complexity" evidence="1">
    <location>
        <begin position="1207"/>
        <end position="1224"/>
    </location>
</feature>
<accession>A0AAD5XJ00</accession>
<evidence type="ECO:0000259" key="2">
    <source>
        <dbReference type="PROSITE" id="PS50004"/>
    </source>
</evidence>
<dbReference type="PROSITE" id="PS50004">
    <property type="entry name" value="C2"/>
    <property type="match status" value="1"/>
</dbReference>
<dbReference type="InterPro" id="IPR052811">
    <property type="entry name" value="Glucose_resp_signaling"/>
</dbReference>
<dbReference type="Gene3D" id="1.10.357.50">
    <property type="match status" value="1"/>
</dbReference>
<feature type="domain" description="C2" evidence="2">
    <location>
        <begin position="849"/>
        <end position="971"/>
    </location>
</feature>
<feature type="compositionally biased region" description="Gly residues" evidence="1">
    <location>
        <begin position="82"/>
        <end position="91"/>
    </location>
</feature>
<feature type="region of interest" description="Disordered" evidence="1">
    <location>
        <begin position="1"/>
        <end position="35"/>
    </location>
</feature>
<feature type="region of interest" description="Disordered" evidence="1">
    <location>
        <begin position="1202"/>
        <end position="1224"/>
    </location>
</feature>
<protein>
    <submittedName>
        <fullName evidence="4">Uncharacterized protein</fullName>
    </submittedName>
</protein>